<organism evidence="1 2">
    <name type="scientific">Meishania litoralis</name>
    <dbReference type="NCBI Taxonomy" id="3434685"/>
    <lineage>
        <taxon>Bacteria</taxon>
        <taxon>Pseudomonadati</taxon>
        <taxon>Bacteroidota</taxon>
        <taxon>Flavobacteriia</taxon>
        <taxon>Flavobacteriales</taxon>
        <taxon>Flavobacteriaceae</taxon>
        <taxon>Meishania</taxon>
    </lineage>
</organism>
<comment type="caution">
    <text evidence="1">The sequence shown here is derived from an EMBL/GenBank/DDBJ whole genome shotgun (WGS) entry which is preliminary data.</text>
</comment>
<dbReference type="Proteomes" id="UP001595191">
    <property type="component" value="Unassembled WGS sequence"/>
</dbReference>
<keyword evidence="2" id="KW-1185">Reference proteome</keyword>
<gene>
    <name evidence="1" type="ORF">ACEZ3G_11150</name>
</gene>
<reference evidence="1" key="1">
    <citation type="submission" date="2024-09" db="EMBL/GenBank/DDBJ databases">
        <authorList>
            <person name="Liu J."/>
        </authorList>
    </citation>
    <scope>NUCLEOTIDE SEQUENCE</scope>
    <source>
        <strain evidence="1">NBU2967</strain>
    </source>
</reference>
<evidence type="ECO:0000313" key="1">
    <source>
        <dbReference type="EMBL" id="MFH6604036.1"/>
    </source>
</evidence>
<evidence type="ECO:0000313" key="2">
    <source>
        <dbReference type="Proteomes" id="UP001595191"/>
    </source>
</evidence>
<accession>A0ACC7LLD0</accession>
<dbReference type="EMBL" id="JBHFPV010000002">
    <property type="protein sequence ID" value="MFH6604036.1"/>
    <property type="molecule type" value="Genomic_DNA"/>
</dbReference>
<protein>
    <submittedName>
        <fullName evidence="1">Uncharacterized protein</fullName>
    </submittedName>
</protein>
<proteinExistence type="predicted"/>
<name>A0ACC7LLD0_9FLAO</name>
<sequence length="385" mass="42535">MKKSIFKSTLPILMTALVFVSCSKESDLEGSTEQVVGVSAKASVKKSHQEAVKLTSKISKSTFSHDFNPAKAKLVQPSECGLTEFDYAVFEAFNNLDPLAREWFDFYAAVNFGTTIIDDDAQYFGDRGQYTNLVNKITRNLENFWNMPNEVTVRGEHNMTLTDPDKIAESLIVIYGLDPSLAVAYADFLVNYVNLESNILENPLISADGFAIALDGILGQGDLIVIGDGIIDLASSAGIDAKIAWNGIMAHEWGHQLQFNKRGAWEYPGVDLSDEAEDTRSTELEADFITGYFLTHKRGGTYNWWRAEEFLNLFFGIGDCAFTNPGHHGTPIQREAAAYQGYLLAKSAQENGKILSADEVHNAFIQKLGTIIESGPVIEPETNFQ</sequence>